<accession>A0A0F9MKU1</accession>
<protein>
    <recommendedName>
        <fullName evidence="2">Zinc-ribbon domain-containing protein</fullName>
    </recommendedName>
</protein>
<sequence>MPPKQDGMRIGKAIAKSRSGMLLSTEYINNLAKMKWQCGNKHKWEASLNNVRNNNSWCAKCASIALSNKQRLKDGLEVVKKFARRRGGECLSTEYIGVMYKMKWKCSKNHTWESTFNNIKDNNRWCKECGYLRAAKNSNNSYMLKHWKTGEEIVCVASYEKATVEYFNKNKIDYNWQVQTFLMPDV</sequence>
<comment type="caution">
    <text evidence="1">The sequence shown here is derived from an EMBL/GenBank/DDBJ whole genome shotgun (WGS) entry which is preliminary data.</text>
</comment>
<evidence type="ECO:0000313" key="1">
    <source>
        <dbReference type="EMBL" id="KKM77425.1"/>
    </source>
</evidence>
<reference evidence="1" key="1">
    <citation type="journal article" date="2015" name="Nature">
        <title>Complex archaea that bridge the gap between prokaryotes and eukaryotes.</title>
        <authorList>
            <person name="Spang A."/>
            <person name="Saw J.H."/>
            <person name="Jorgensen S.L."/>
            <person name="Zaremba-Niedzwiedzka K."/>
            <person name="Martijn J."/>
            <person name="Lind A.E."/>
            <person name="van Eijk R."/>
            <person name="Schleper C."/>
            <person name="Guy L."/>
            <person name="Ettema T.J."/>
        </authorList>
    </citation>
    <scope>NUCLEOTIDE SEQUENCE</scope>
</reference>
<evidence type="ECO:0008006" key="2">
    <source>
        <dbReference type="Google" id="ProtNLM"/>
    </source>
</evidence>
<dbReference type="AlphaFoldDB" id="A0A0F9MKU1"/>
<proteinExistence type="predicted"/>
<gene>
    <name evidence="1" type="ORF">LCGC14_1370240</name>
</gene>
<feature type="non-terminal residue" evidence="1">
    <location>
        <position position="186"/>
    </location>
</feature>
<name>A0A0F9MKU1_9ZZZZ</name>
<organism evidence="1">
    <name type="scientific">marine sediment metagenome</name>
    <dbReference type="NCBI Taxonomy" id="412755"/>
    <lineage>
        <taxon>unclassified sequences</taxon>
        <taxon>metagenomes</taxon>
        <taxon>ecological metagenomes</taxon>
    </lineage>
</organism>
<dbReference type="EMBL" id="LAZR01008644">
    <property type="protein sequence ID" value="KKM77425.1"/>
    <property type="molecule type" value="Genomic_DNA"/>
</dbReference>